<keyword evidence="7" id="KW-1185">Reference proteome</keyword>
<organism evidence="6 7">
    <name type="scientific">Vitis rotundifolia</name>
    <name type="common">Muscadine grape</name>
    <dbReference type="NCBI Taxonomy" id="103349"/>
    <lineage>
        <taxon>Eukaryota</taxon>
        <taxon>Viridiplantae</taxon>
        <taxon>Streptophyta</taxon>
        <taxon>Embryophyta</taxon>
        <taxon>Tracheophyta</taxon>
        <taxon>Spermatophyta</taxon>
        <taxon>Magnoliopsida</taxon>
        <taxon>eudicotyledons</taxon>
        <taxon>Gunneridae</taxon>
        <taxon>Pentapetalae</taxon>
        <taxon>rosids</taxon>
        <taxon>Vitales</taxon>
        <taxon>Vitaceae</taxon>
        <taxon>Viteae</taxon>
        <taxon>Vitis</taxon>
    </lineage>
</organism>
<dbReference type="GO" id="GO:0005634">
    <property type="term" value="C:nucleus"/>
    <property type="evidence" value="ECO:0007669"/>
    <property type="project" value="UniProtKB-SubCell"/>
</dbReference>
<dbReference type="GO" id="GO:0030154">
    <property type="term" value="P:cell differentiation"/>
    <property type="evidence" value="ECO:0007669"/>
    <property type="project" value="TreeGrafter"/>
</dbReference>
<comment type="subcellular location">
    <subcellularLocation>
        <location evidence="1">Nucleus</location>
    </subcellularLocation>
</comment>
<dbReference type="SUPFAM" id="SSF46689">
    <property type="entry name" value="Homeodomain-like"/>
    <property type="match status" value="1"/>
</dbReference>
<dbReference type="Pfam" id="PF00249">
    <property type="entry name" value="Myb_DNA-binding"/>
    <property type="match status" value="1"/>
</dbReference>
<accession>A0AA39AI26</accession>
<evidence type="ECO:0000259" key="4">
    <source>
        <dbReference type="PROSITE" id="PS50090"/>
    </source>
</evidence>
<sequence>MIRLHNLLGNKWSLITGRLPGRTANDVKNYWHPHRRDKTQTHSKTKVLKPQPYKLSKPSPRFELKTIAVIKPSSRSPHPNDDIALWESLLAGHAQMDQETDFLIFSSRGELISSLWVEETTTQTREPWMVWWNKSREVKVCGPRISTHVFPTQWCARFLF</sequence>
<dbReference type="EMBL" id="JARBHA010000002">
    <property type="protein sequence ID" value="KAJ9707420.1"/>
    <property type="molecule type" value="Genomic_DNA"/>
</dbReference>
<dbReference type="PROSITE" id="PS51294">
    <property type="entry name" value="HTH_MYB"/>
    <property type="match status" value="1"/>
</dbReference>
<feature type="domain" description="Myb-like" evidence="4">
    <location>
        <begin position="1"/>
        <end position="35"/>
    </location>
</feature>
<protein>
    <submittedName>
        <fullName evidence="6">Uncharacterized protein</fullName>
    </submittedName>
</protein>
<proteinExistence type="predicted"/>
<gene>
    <name evidence="6" type="ORF">PVL29_002441</name>
</gene>
<keyword evidence="3" id="KW-0539">Nucleus</keyword>
<reference evidence="6 7" key="1">
    <citation type="journal article" date="2023" name="BMC Biotechnol.">
        <title>Vitis rotundifolia cv Carlos genome sequencing.</title>
        <authorList>
            <person name="Huff M."/>
            <person name="Hulse-Kemp A."/>
            <person name="Scheffler B."/>
            <person name="Youngblood R."/>
            <person name="Simpson S."/>
            <person name="Babiker E."/>
            <person name="Staton M."/>
        </authorList>
    </citation>
    <scope>NUCLEOTIDE SEQUENCE [LARGE SCALE GENOMIC DNA]</scope>
    <source>
        <tissue evidence="6">Leaf</tissue>
    </source>
</reference>
<evidence type="ECO:0000259" key="5">
    <source>
        <dbReference type="PROSITE" id="PS51294"/>
    </source>
</evidence>
<dbReference type="AlphaFoldDB" id="A0AA39AI26"/>
<dbReference type="Gene3D" id="1.10.10.60">
    <property type="entry name" value="Homeodomain-like"/>
    <property type="match status" value="1"/>
</dbReference>
<evidence type="ECO:0000256" key="1">
    <source>
        <dbReference type="ARBA" id="ARBA00004123"/>
    </source>
</evidence>
<dbReference type="Proteomes" id="UP001168098">
    <property type="component" value="Unassembled WGS sequence"/>
</dbReference>
<dbReference type="GO" id="GO:0006355">
    <property type="term" value="P:regulation of DNA-templated transcription"/>
    <property type="evidence" value="ECO:0007669"/>
    <property type="project" value="TreeGrafter"/>
</dbReference>
<dbReference type="PANTHER" id="PTHR47998">
    <property type="entry name" value="TRANSCRIPTION FACTOR MYB51-LIKE ISOFORM X1"/>
    <property type="match status" value="1"/>
</dbReference>
<dbReference type="InterPro" id="IPR009057">
    <property type="entry name" value="Homeodomain-like_sf"/>
</dbReference>
<dbReference type="PANTHER" id="PTHR47998:SF74">
    <property type="entry name" value="TRANSCRIPTION FACTOR TT2"/>
    <property type="match status" value="1"/>
</dbReference>
<evidence type="ECO:0000313" key="7">
    <source>
        <dbReference type="Proteomes" id="UP001168098"/>
    </source>
</evidence>
<evidence type="ECO:0000256" key="2">
    <source>
        <dbReference type="ARBA" id="ARBA00023125"/>
    </source>
</evidence>
<evidence type="ECO:0000256" key="3">
    <source>
        <dbReference type="ARBA" id="ARBA00023242"/>
    </source>
</evidence>
<name>A0AA39AI26_VITRO</name>
<evidence type="ECO:0000313" key="6">
    <source>
        <dbReference type="EMBL" id="KAJ9707420.1"/>
    </source>
</evidence>
<dbReference type="GO" id="GO:0000976">
    <property type="term" value="F:transcription cis-regulatory region binding"/>
    <property type="evidence" value="ECO:0007669"/>
    <property type="project" value="TreeGrafter"/>
</dbReference>
<dbReference type="InterPro" id="IPR001005">
    <property type="entry name" value="SANT/Myb"/>
</dbReference>
<dbReference type="PROSITE" id="PS50090">
    <property type="entry name" value="MYB_LIKE"/>
    <property type="match status" value="1"/>
</dbReference>
<dbReference type="InterPro" id="IPR017930">
    <property type="entry name" value="Myb_dom"/>
</dbReference>
<comment type="caution">
    <text evidence="6">The sequence shown here is derived from an EMBL/GenBank/DDBJ whole genome shotgun (WGS) entry which is preliminary data.</text>
</comment>
<keyword evidence="2" id="KW-0238">DNA-binding</keyword>
<feature type="domain" description="HTH myb-type" evidence="5">
    <location>
        <begin position="1"/>
        <end position="39"/>
    </location>
</feature>
<dbReference type="CDD" id="cd00167">
    <property type="entry name" value="SANT"/>
    <property type="match status" value="1"/>
</dbReference>
<dbReference type="InterPro" id="IPR015495">
    <property type="entry name" value="Myb_TF_plants"/>
</dbReference>